<evidence type="ECO:0000313" key="1">
    <source>
        <dbReference type="Proteomes" id="UP000694865"/>
    </source>
</evidence>
<dbReference type="InterPro" id="IPR052055">
    <property type="entry name" value="Hepadnavirus_pol/RT"/>
</dbReference>
<organism evidence="1 2">
    <name type="scientific">Saccoglossus kowalevskii</name>
    <name type="common">Acorn worm</name>
    <dbReference type="NCBI Taxonomy" id="10224"/>
    <lineage>
        <taxon>Eukaryota</taxon>
        <taxon>Metazoa</taxon>
        <taxon>Hemichordata</taxon>
        <taxon>Enteropneusta</taxon>
        <taxon>Harrimaniidae</taxon>
        <taxon>Saccoglossus</taxon>
    </lineage>
</organism>
<dbReference type="InterPro" id="IPR043502">
    <property type="entry name" value="DNA/RNA_pol_sf"/>
</dbReference>
<sequence>MLSVCKDLGVPIAPDKLEGPTTVLTFLGIELDTVNMVMRLPTNKLCDINHITQKWASITVCTKRELLSLIGTLSFACKCVPAGRIFLTRMIDLASTAASLHHKMKLSLTLGCGGYFNGEWFSSSWEKILSTNSPELSIAWKELLPILLACLIWGNSWFGKRVMFHCNNESVVHIWSKGSTRCPYIMTLVWAIFFKAAKSNFHVMVTHIRGTNNNVADALSRLQIQRFRQIAPEAAKQPVSIQEYTNYIHKLVL</sequence>
<proteinExistence type="predicted"/>
<dbReference type="PANTHER" id="PTHR33050:SF8">
    <property type="entry name" value="REVERSE TRANSCRIPTASE DOMAIN-CONTAINING PROTEIN"/>
    <property type="match status" value="1"/>
</dbReference>
<gene>
    <name evidence="2" type="primary">LOC102808314</name>
</gene>
<evidence type="ECO:0000313" key="2">
    <source>
        <dbReference type="RefSeq" id="XP_006821480.1"/>
    </source>
</evidence>
<dbReference type="CDD" id="cd09275">
    <property type="entry name" value="RNase_HI_RT_DIRS1"/>
    <property type="match status" value="1"/>
</dbReference>
<dbReference type="GeneID" id="102808314"/>
<protein>
    <submittedName>
        <fullName evidence="2">Uncharacterized protein LOC102808314</fullName>
    </submittedName>
</protein>
<dbReference type="RefSeq" id="XP_006821480.1">
    <property type="nucleotide sequence ID" value="XM_006821417.1"/>
</dbReference>
<dbReference type="PANTHER" id="PTHR33050">
    <property type="entry name" value="REVERSE TRANSCRIPTASE DOMAIN-CONTAINING PROTEIN"/>
    <property type="match status" value="1"/>
</dbReference>
<reference evidence="2" key="1">
    <citation type="submission" date="2025-08" db="UniProtKB">
        <authorList>
            <consortium name="RefSeq"/>
        </authorList>
    </citation>
    <scope>IDENTIFICATION</scope>
    <source>
        <tissue evidence="2">Testes</tissue>
    </source>
</reference>
<name>A0ABM0MN89_SACKO</name>
<dbReference type="SUPFAM" id="SSF56672">
    <property type="entry name" value="DNA/RNA polymerases"/>
    <property type="match status" value="1"/>
</dbReference>
<keyword evidence="1" id="KW-1185">Reference proteome</keyword>
<dbReference type="Proteomes" id="UP000694865">
    <property type="component" value="Unplaced"/>
</dbReference>
<accession>A0ABM0MN89</accession>